<accession>A0A402AR89</accession>
<name>A0A402AR89_9CHLR</name>
<gene>
    <name evidence="1" type="ORF">KDK_54120</name>
</gene>
<sequence length="96" mass="9823">MLDQLEFAFGRYNGGQTAPIGSYLNPRTLAIQQLSADGALPQDGTWVRVDPSASQTLAVIASNVNAVLGTSYSAASFHTQGAGDLIGNPGQGGNDA</sequence>
<keyword evidence="2" id="KW-1185">Reference proteome</keyword>
<dbReference type="Proteomes" id="UP000287188">
    <property type="component" value="Unassembled WGS sequence"/>
</dbReference>
<proteinExistence type="predicted"/>
<dbReference type="OrthoDB" id="162746at2"/>
<reference evidence="2" key="1">
    <citation type="submission" date="2018-12" db="EMBL/GenBank/DDBJ databases">
        <title>Tengunoibacter tsumagoiensis gen. nov., sp. nov., Dictyobacter kobayashii sp. nov., D. alpinus sp. nov., and D. joshuensis sp. nov. and description of Dictyobacteraceae fam. nov. within the order Ktedonobacterales isolated from Tengu-no-mugimeshi.</title>
        <authorList>
            <person name="Wang C.M."/>
            <person name="Zheng Y."/>
            <person name="Sakai Y."/>
            <person name="Toyoda A."/>
            <person name="Minakuchi Y."/>
            <person name="Abe K."/>
            <person name="Yokota A."/>
            <person name="Yabe S."/>
        </authorList>
    </citation>
    <scope>NUCLEOTIDE SEQUENCE [LARGE SCALE GENOMIC DNA]</scope>
    <source>
        <strain evidence="2">Uno11</strain>
    </source>
</reference>
<protein>
    <submittedName>
        <fullName evidence="1">Uncharacterized protein</fullName>
    </submittedName>
</protein>
<organism evidence="1 2">
    <name type="scientific">Dictyobacter kobayashii</name>
    <dbReference type="NCBI Taxonomy" id="2014872"/>
    <lineage>
        <taxon>Bacteria</taxon>
        <taxon>Bacillati</taxon>
        <taxon>Chloroflexota</taxon>
        <taxon>Ktedonobacteria</taxon>
        <taxon>Ktedonobacterales</taxon>
        <taxon>Dictyobacteraceae</taxon>
        <taxon>Dictyobacter</taxon>
    </lineage>
</organism>
<dbReference type="RefSeq" id="WP_126553386.1">
    <property type="nucleotide sequence ID" value="NZ_BIFS01000001.1"/>
</dbReference>
<comment type="caution">
    <text evidence="1">The sequence shown here is derived from an EMBL/GenBank/DDBJ whole genome shotgun (WGS) entry which is preliminary data.</text>
</comment>
<evidence type="ECO:0000313" key="2">
    <source>
        <dbReference type="Proteomes" id="UP000287188"/>
    </source>
</evidence>
<dbReference type="AlphaFoldDB" id="A0A402AR89"/>
<dbReference type="EMBL" id="BIFS01000001">
    <property type="protein sequence ID" value="GCE21612.1"/>
    <property type="molecule type" value="Genomic_DNA"/>
</dbReference>
<evidence type="ECO:0000313" key="1">
    <source>
        <dbReference type="EMBL" id="GCE21612.1"/>
    </source>
</evidence>